<dbReference type="Pfam" id="PF22528">
    <property type="entry name" value="PRMT_C"/>
    <property type="match status" value="1"/>
</dbReference>
<dbReference type="GO" id="GO:0070611">
    <property type="term" value="F:histone H3R2 methyltransferase activity"/>
    <property type="evidence" value="ECO:0007669"/>
    <property type="project" value="TreeGrafter"/>
</dbReference>
<dbReference type="InterPro" id="IPR025799">
    <property type="entry name" value="Arg_MeTrfase"/>
</dbReference>
<dbReference type="InterPro" id="IPR055135">
    <property type="entry name" value="PRMT_dom"/>
</dbReference>
<dbReference type="EMBL" id="UYRR01030979">
    <property type="protein sequence ID" value="VDK42148.1"/>
    <property type="molecule type" value="Genomic_DNA"/>
</dbReference>
<evidence type="ECO:0000256" key="8">
    <source>
        <dbReference type="ARBA" id="ARBA00022853"/>
    </source>
</evidence>
<keyword evidence="6 13" id="KW-0808">Transferase</keyword>
<dbReference type="InterPro" id="IPR029063">
    <property type="entry name" value="SAM-dependent_MTases_sf"/>
</dbReference>
<keyword evidence="7 13" id="KW-0949">S-adenosyl-L-methionine</keyword>
<name>A0A0M3JRB6_ANISI</name>
<dbReference type="PANTHER" id="PTHR11006">
    <property type="entry name" value="PROTEIN ARGININE N-METHYLTRANSFERASE"/>
    <property type="match status" value="1"/>
</dbReference>
<keyword evidence="11" id="KW-0539">Nucleus</keyword>
<dbReference type="Gene3D" id="2.70.160.11">
    <property type="entry name" value="Hnrnp arginine n-methyltransferase1"/>
    <property type="match status" value="1"/>
</dbReference>
<accession>A0A0M3JRB6</accession>
<dbReference type="AlphaFoldDB" id="A0A0M3JRB6"/>
<dbReference type="GO" id="GO:0005634">
    <property type="term" value="C:nucleus"/>
    <property type="evidence" value="ECO:0007669"/>
    <property type="project" value="UniProtKB-SubCell"/>
</dbReference>
<dbReference type="Pfam" id="PF06325">
    <property type="entry name" value="PrmA"/>
    <property type="match status" value="1"/>
</dbReference>
<reference evidence="17" key="1">
    <citation type="submission" date="2017-02" db="UniProtKB">
        <authorList>
            <consortium name="WormBaseParasite"/>
        </authorList>
    </citation>
    <scope>IDENTIFICATION</scope>
</reference>
<comment type="subcellular location">
    <subcellularLocation>
        <location evidence="2">Cytoplasm</location>
    </subcellularLocation>
    <subcellularLocation>
        <location evidence="1">Nucleus</location>
    </subcellularLocation>
</comment>
<evidence type="ECO:0000256" key="4">
    <source>
        <dbReference type="ARBA" id="ARBA00022490"/>
    </source>
</evidence>
<keyword evidence="4" id="KW-0963">Cytoplasm</keyword>
<dbReference type="EC" id="2.1.1.319" evidence="3"/>
<dbReference type="OrthoDB" id="7848332at2759"/>
<dbReference type="PANTHER" id="PTHR11006:SF10">
    <property type="entry name" value="HISTONE-ARGININE METHYLTRANSFERASE CARMER-RELATED"/>
    <property type="match status" value="1"/>
</dbReference>
<dbReference type="SUPFAM" id="SSF53335">
    <property type="entry name" value="S-adenosyl-L-methionine-dependent methyltransferases"/>
    <property type="match status" value="1"/>
</dbReference>
<organism evidence="17">
    <name type="scientific">Anisakis simplex</name>
    <name type="common">Herring worm</name>
    <dbReference type="NCBI Taxonomy" id="6269"/>
    <lineage>
        <taxon>Eukaryota</taxon>
        <taxon>Metazoa</taxon>
        <taxon>Ecdysozoa</taxon>
        <taxon>Nematoda</taxon>
        <taxon>Chromadorea</taxon>
        <taxon>Rhabditida</taxon>
        <taxon>Spirurina</taxon>
        <taxon>Ascaridomorpha</taxon>
        <taxon>Ascaridoidea</taxon>
        <taxon>Anisakidae</taxon>
        <taxon>Anisakis</taxon>
        <taxon>Anisakis simplex complex</taxon>
    </lineage>
</organism>
<comment type="catalytic activity">
    <reaction evidence="12">
        <text>L-arginyl-[protein] + 2 S-adenosyl-L-methionine = N(omega),N(omega)-dimethyl-L-arginyl-[protein] + 2 S-adenosyl-L-homocysteine + 2 H(+)</text>
        <dbReference type="Rhea" id="RHEA:48096"/>
        <dbReference type="Rhea" id="RHEA-COMP:10532"/>
        <dbReference type="Rhea" id="RHEA-COMP:11991"/>
        <dbReference type="ChEBI" id="CHEBI:15378"/>
        <dbReference type="ChEBI" id="CHEBI:29965"/>
        <dbReference type="ChEBI" id="CHEBI:57856"/>
        <dbReference type="ChEBI" id="CHEBI:59789"/>
        <dbReference type="ChEBI" id="CHEBI:61897"/>
        <dbReference type="EC" id="2.1.1.319"/>
    </reaction>
</comment>
<gene>
    <name evidence="15" type="ORF">ASIM_LOCUS9992</name>
</gene>
<evidence type="ECO:0000256" key="6">
    <source>
        <dbReference type="ARBA" id="ARBA00022679"/>
    </source>
</evidence>
<evidence type="ECO:0000256" key="11">
    <source>
        <dbReference type="ARBA" id="ARBA00023242"/>
    </source>
</evidence>
<evidence type="ECO:0000256" key="7">
    <source>
        <dbReference type="ARBA" id="ARBA00022691"/>
    </source>
</evidence>
<dbReference type="FunFam" id="3.40.50.150:FF:000031">
    <property type="entry name" value="Putative Histone-arginine methyltransferase CARM1"/>
    <property type="match status" value="1"/>
</dbReference>
<dbReference type="PROSITE" id="PS51678">
    <property type="entry name" value="SAM_MT_PRMT"/>
    <property type="match status" value="1"/>
</dbReference>
<evidence type="ECO:0000256" key="3">
    <source>
        <dbReference type="ARBA" id="ARBA00011925"/>
    </source>
</evidence>
<dbReference type="CDD" id="cd02440">
    <property type="entry name" value="AdoMet_MTases"/>
    <property type="match status" value="1"/>
</dbReference>
<protein>
    <recommendedName>
        <fullName evidence="3">type I protein arginine methyltransferase</fullName>
        <ecNumber evidence="3">2.1.1.319</ecNumber>
    </recommendedName>
</protein>
<evidence type="ECO:0000256" key="13">
    <source>
        <dbReference type="PROSITE-ProRule" id="PRU01015"/>
    </source>
</evidence>
<evidence type="ECO:0000313" key="17">
    <source>
        <dbReference type="WBParaSite" id="ASIM_0001026101-mRNA-1"/>
    </source>
</evidence>
<keyword evidence="9" id="KW-0805">Transcription regulation</keyword>
<evidence type="ECO:0000256" key="10">
    <source>
        <dbReference type="ARBA" id="ARBA00023163"/>
    </source>
</evidence>
<keyword evidence="5 13" id="KW-0489">Methyltransferase</keyword>
<evidence type="ECO:0000256" key="2">
    <source>
        <dbReference type="ARBA" id="ARBA00004496"/>
    </source>
</evidence>
<dbReference type="WBParaSite" id="ASIM_0001026101-mRNA-1">
    <property type="protein sequence ID" value="ASIM_0001026101-mRNA-1"/>
    <property type="gene ID" value="ASIM_0001026101"/>
</dbReference>
<sequence length="553" mass="62452">MKIVRMYGCGRLLKVSSDEQNSGDSNDNNNLKLGKFQIDSNVKIGICVDDTNSNYNLLLLSENDRTLLKKFIINTLLSIIVINKRIIAIDVRHDGQLIKCEREPSVLVYFDDVKGIVHVAEMSQLLHDVNLRMASQKPNSNDERSAFISCNNNSNINNNNNNDHDMSVFDARTEHASASQYFQFYGYLSQQQNMMQDYIRTSTYQRAIHVNSNDFKDKVVMDVGAGSGILSFFAVQAGARKVYAVEASSVAIQCAELVRSNNLTDKIVVVPGRVEEIMIPEKVDIIISEPMGYMLVNERMLESYIHSRKFLKNGGRMFPTLGELHVALFSDEALFIEQSTKANFWCQENFHGINLTGLRAQALVEIFKQPIVDTWHVNTLMSGSTKWSVNFETDDENELHNIHIPFELSANKNGFVHGLAFWFDVAFIGGVATIWLSTAPTEPLTHWYQVRCLFDKPVMVFVGQTVKGTVNMIANERQSYDVEVSAEIGDVRVSNTVDLKNPLFRYNGSAVLIPAGFSNESPSDAILQHASSILFFFSIFRYSININVYYFNI</sequence>
<evidence type="ECO:0000256" key="12">
    <source>
        <dbReference type="ARBA" id="ARBA00049086"/>
    </source>
</evidence>
<dbReference type="GO" id="GO:0032259">
    <property type="term" value="P:methylation"/>
    <property type="evidence" value="ECO:0007669"/>
    <property type="project" value="UniProtKB-KW"/>
</dbReference>
<keyword evidence="16" id="KW-1185">Reference proteome</keyword>
<evidence type="ECO:0000256" key="9">
    <source>
        <dbReference type="ARBA" id="ARBA00023015"/>
    </source>
</evidence>
<evidence type="ECO:0000256" key="5">
    <source>
        <dbReference type="ARBA" id="ARBA00022603"/>
    </source>
</evidence>
<dbReference type="GO" id="GO:0005737">
    <property type="term" value="C:cytoplasm"/>
    <property type="evidence" value="ECO:0007669"/>
    <property type="project" value="UniProtKB-SubCell"/>
</dbReference>
<evidence type="ECO:0000256" key="1">
    <source>
        <dbReference type="ARBA" id="ARBA00004123"/>
    </source>
</evidence>
<keyword evidence="8" id="KW-0156">Chromatin regulator</keyword>
<dbReference type="GO" id="GO:0035242">
    <property type="term" value="F:protein-arginine omega-N asymmetric methyltransferase activity"/>
    <property type="evidence" value="ECO:0007669"/>
    <property type="project" value="UniProtKB-EC"/>
</dbReference>
<dbReference type="Proteomes" id="UP000267096">
    <property type="component" value="Unassembled WGS sequence"/>
</dbReference>
<dbReference type="Gene3D" id="3.40.50.150">
    <property type="entry name" value="Vaccinia Virus protein VP39"/>
    <property type="match status" value="1"/>
</dbReference>
<reference evidence="15 16" key="2">
    <citation type="submission" date="2018-11" db="EMBL/GenBank/DDBJ databases">
        <authorList>
            <consortium name="Pathogen Informatics"/>
        </authorList>
    </citation>
    <scope>NUCLEOTIDE SEQUENCE [LARGE SCALE GENOMIC DNA]</scope>
</reference>
<proteinExistence type="predicted"/>
<keyword evidence="10" id="KW-0804">Transcription</keyword>
<evidence type="ECO:0000313" key="15">
    <source>
        <dbReference type="EMBL" id="VDK42148.1"/>
    </source>
</evidence>
<evidence type="ECO:0000259" key="14">
    <source>
        <dbReference type="Pfam" id="PF22528"/>
    </source>
</evidence>
<feature type="domain" description="Protein arginine N-methyltransferase" evidence="14">
    <location>
        <begin position="323"/>
        <end position="485"/>
    </location>
</feature>
<evidence type="ECO:0000313" key="16">
    <source>
        <dbReference type="Proteomes" id="UP000267096"/>
    </source>
</evidence>